<dbReference type="GO" id="GO:0008998">
    <property type="term" value="F:ribonucleoside-triphosphate reductase (thioredoxin) activity"/>
    <property type="evidence" value="ECO:0007669"/>
    <property type="project" value="InterPro"/>
</dbReference>
<dbReference type="PANTHER" id="PTHR21075">
    <property type="entry name" value="ANAEROBIC RIBONUCLEOSIDE-TRIPHOSPHATE REDUCTASE"/>
    <property type="match status" value="1"/>
</dbReference>
<dbReference type="PANTHER" id="PTHR21075:SF0">
    <property type="entry name" value="ANAEROBIC RIBONUCLEOSIDE-TRIPHOSPHATE REDUCTASE"/>
    <property type="match status" value="1"/>
</dbReference>
<comment type="caution">
    <text evidence="1">The sequence shown here is derived from an EMBL/GenBank/DDBJ whole genome shotgun (WGS) entry which is preliminary data.</text>
</comment>
<dbReference type="Proteomes" id="UP000071392">
    <property type="component" value="Unassembled WGS sequence"/>
</dbReference>
<dbReference type="InterPro" id="IPR012833">
    <property type="entry name" value="NrdD"/>
</dbReference>
<dbReference type="STRING" id="1548208.AXK12_05790"/>
<dbReference type="SUPFAM" id="SSF51998">
    <property type="entry name" value="PFL-like glycyl radical enzymes"/>
    <property type="match status" value="1"/>
</dbReference>
<dbReference type="Gene3D" id="3.20.70.20">
    <property type="match status" value="1"/>
</dbReference>
<dbReference type="Pfam" id="PF13597">
    <property type="entry name" value="NRDD"/>
    <property type="match status" value="1"/>
</dbReference>
<dbReference type="RefSeq" id="WP_068712179.1">
    <property type="nucleotide sequence ID" value="NZ_LSZP01000044.1"/>
</dbReference>
<dbReference type="AlphaFoldDB" id="A0A139SKX2"/>
<dbReference type="OrthoDB" id="9804622at2"/>
<gene>
    <name evidence="1" type="ORF">AXK12_05790</name>
</gene>
<reference evidence="1 2" key="1">
    <citation type="submission" date="2016-02" db="EMBL/GenBank/DDBJ databases">
        <authorList>
            <person name="Wen L."/>
            <person name="He K."/>
            <person name="Yang H."/>
        </authorList>
    </citation>
    <scope>NUCLEOTIDE SEQUENCE [LARGE SCALE GENOMIC DNA]</scope>
    <source>
        <strain evidence="1 2">CV41</strain>
    </source>
</reference>
<sequence length="684" mass="78841">MPPQAQPSHSLPRHNATHESYLSHKVKFIGDYLSAINAASGSKYDANANVTEKNLATLSGELFKGEIIKLNRYRLSQKIKALYGESLAKEYLRQLETHELYKHDESSIYPYCVTISMYPYLNNGLKEIGGLSAKPKNLDSFCGTFINLVFAVSAQFAGAVATGEYLLYFDYFARKDLGPDYHKSHDNFLIVGSELRKLITRSGKWFKNISELQNHDFAEKELNTLKERLLYEAQIHPGTLSDGTRTIDSHLTQKFQQVVYSLNQPAAARNYQSTFWNISYFDKNYFRGMFESFVFPDGSTPQWESVSWLQKRHMEWLNEERRKNVLTFPVETMAMLTDGQDIIDTEYADFSAQMYAKGHSFFTYLSDNPDSLASCCRLRNEIQDNTFSYTLGAGGIATGSKSVMTLNINRLVQNATRQNLNHVDYLRAQVLKIHKYQSAFNEILKEYYEDDALPIYKAGLISMEKQYLTIGINGMVEAAEFLGIPIKPCEEYRQFADSILKVFYEENRKARTKELMFNTEFVPAENLGVKHYKWDKEAGYVVPPTRNCYNSYYYASEDESLTLLDKFRLHGRDFTKYLDGGSALHMNLDHHLSKEQYRQILRIATVYGTNYFTFNIPNTLCNNCNHIDKRYLDTCPKCASHDVDYLTRVIGYLKRVSNFSVGRQTEARRRYYLGEGRVSLGKEK</sequence>
<proteinExistence type="predicted"/>
<evidence type="ECO:0000313" key="2">
    <source>
        <dbReference type="Proteomes" id="UP000071392"/>
    </source>
</evidence>
<dbReference type="NCBIfam" id="NF006127">
    <property type="entry name" value="PRK08271.1"/>
    <property type="match status" value="1"/>
</dbReference>
<dbReference type="GO" id="GO:0009265">
    <property type="term" value="P:2'-deoxyribonucleotide biosynthetic process"/>
    <property type="evidence" value="ECO:0007669"/>
    <property type="project" value="TreeGrafter"/>
</dbReference>
<name>A0A139SKX2_9BACT</name>
<dbReference type="NCBIfam" id="TIGR02827">
    <property type="entry name" value="RNR_anaer_Bdell"/>
    <property type="match status" value="1"/>
</dbReference>
<dbReference type="GO" id="GO:0006260">
    <property type="term" value="P:DNA replication"/>
    <property type="evidence" value="ECO:0007669"/>
    <property type="project" value="InterPro"/>
</dbReference>
<dbReference type="GO" id="GO:0004748">
    <property type="term" value="F:ribonucleoside-diphosphate reductase activity, thioredoxin disulfide as acceptor"/>
    <property type="evidence" value="ECO:0007669"/>
    <property type="project" value="TreeGrafter"/>
</dbReference>
<accession>A0A139SKX2</accession>
<evidence type="ECO:0000313" key="1">
    <source>
        <dbReference type="EMBL" id="KXU35213.1"/>
    </source>
</evidence>
<organism evidence="1 2">
    <name type="scientific">Cephaloticoccus capnophilus</name>
    <dbReference type="NCBI Taxonomy" id="1548208"/>
    <lineage>
        <taxon>Bacteria</taxon>
        <taxon>Pseudomonadati</taxon>
        <taxon>Verrucomicrobiota</taxon>
        <taxon>Opitutia</taxon>
        <taxon>Opitutales</taxon>
        <taxon>Opitutaceae</taxon>
        <taxon>Cephaloticoccus</taxon>
    </lineage>
</organism>
<dbReference type="EMBL" id="LSZP01000044">
    <property type="protein sequence ID" value="KXU35213.1"/>
    <property type="molecule type" value="Genomic_DNA"/>
</dbReference>
<keyword evidence="2" id="KW-1185">Reference proteome</keyword>
<protein>
    <submittedName>
        <fullName evidence="1">Ribonucleoside-triphosphate reductase</fullName>
    </submittedName>
</protein>
<dbReference type="GO" id="GO:0031250">
    <property type="term" value="C:anaerobic ribonucleoside-triphosphate reductase complex"/>
    <property type="evidence" value="ECO:0007669"/>
    <property type="project" value="TreeGrafter"/>
</dbReference>